<organism evidence="1 2">
    <name type="scientific">Nephila pilipes</name>
    <name type="common">Giant wood spider</name>
    <name type="synonym">Nephila maculata</name>
    <dbReference type="NCBI Taxonomy" id="299642"/>
    <lineage>
        <taxon>Eukaryota</taxon>
        <taxon>Metazoa</taxon>
        <taxon>Ecdysozoa</taxon>
        <taxon>Arthropoda</taxon>
        <taxon>Chelicerata</taxon>
        <taxon>Arachnida</taxon>
        <taxon>Araneae</taxon>
        <taxon>Araneomorphae</taxon>
        <taxon>Entelegynae</taxon>
        <taxon>Araneoidea</taxon>
        <taxon>Nephilidae</taxon>
        <taxon>Nephila</taxon>
    </lineage>
</organism>
<dbReference type="EMBL" id="BMAW01030489">
    <property type="protein sequence ID" value="GFU16673.1"/>
    <property type="molecule type" value="Genomic_DNA"/>
</dbReference>
<dbReference type="Proteomes" id="UP000887013">
    <property type="component" value="Unassembled WGS sequence"/>
</dbReference>
<gene>
    <name evidence="1" type="ORF">NPIL_206451</name>
</gene>
<evidence type="ECO:0000313" key="2">
    <source>
        <dbReference type="Proteomes" id="UP000887013"/>
    </source>
</evidence>
<comment type="caution">
    <text evidence="1">The sequence shown here is derived from an EMBL/GenBank/DDBJ whole genome shotgun (WGS) entry which is preliminary data.</text>
</comment>
<accession>A0A8X6QG24</accession>
<reference evidence="1" key="1">
    <citation type="submission" date="2020-08" db="EMBL/GenBank/DDBJ databases">
        <title>Multicomponent nature underlies the extraordinary mechanical properties of spider dragline silk.</title>
        <authorList>
            <person name="Kono N."/>
            <person name="Nakamura H."/>
            <person name="Mori M."/>
            <person name="Yoshida Y."/>
            <person name="Ohtoshi R."/>
            <person name="Malay A.D."/>
            <person name="Moran D.A.P."/>
            <person name="Tomita M."/>
            <person name="Numata K."/>
            <person name="Arakawa K."/>
        </authorList>
    </citation>
    <scope>NUCLEOTIDE SEQUENCE</scope>
</reference>
<name>A0A8X6QG24_NEPPI</name>
<proteinExistence type="predicted"/>
<dbReference type="AlphaFoldDB" id="A0A8X6QG24"/>
<protein>
    <submittedName>
        <fullName evidence="1">Uncharacterized protein</fullName>
    </submittedName>
</protein>
<keyword evidence="2" id="KW-1185">Reference proteome</keyword>
<evidence type="ECO:0000313" key="1">
    <source>
        <dbReference type="EMBL" id="GFU16673.1"/>
    </source>
</evidence>
<sequence>MSWSFLRIRDEPYVLSQKKQNTINQIKMTKIAQEVLWKCKVAEMKVERDALKAKEYECKIEQNILKTERESLSTENARLKRVLTSVA</sequence>